<dbReference type="AlphaFoldDB" id="A0A834YWJ5"/>
<dbReference type="OMA" id="ILHFAFN"/>
<evidence type="ECO:0000256" key="5">
    <source>
        <dbReference type="SAM" id="MobiDB-lite"/>
    </source>
</evidence>
<name>A0A834YWJ5_TETSI</name>
<keyword evidence="3" id="KW-1133">Transmembrane helix</keyword>
<dbReference type="OrthoDB" id="1849707at2759"/>
<evidence type="ECO:0000259" key="6">
    <source>
        <dbReference type="Pfam" id="PF03168"/>
    </source>
</evidence>
<dbReference type="EMBL" id="JABCRI010000013">
    <property type="protein sequence ID" value="KAF8395607.1"/>
    <property type="molecule type" value="Genomic_DNA"/>
</dbReference>
<feature type="compositionally biased region" description="Pro residues" evidence="5">
    <location>
        <begin position="29"/>
        <end position="41"/>
    </location>
</feature>
<evidence type="ECO:0000256" key="2">
    <source>
        <dbReference type="ARBA" id="ARBA00022692"/>
    </source>
</evidence>
<sequence>MRGRIHPGDSPSVNENFTTAFEDPEIPEKPTPPMPDKPVPTPGTYVSKSPKTKSTVSRRRKTPTISKTTLAGEKTAGTPVVPKAPIYSVEKVSVRGFNLALSSLTVSPEFDFTVKAENPNKKIGIFYEKGSFVTVSHSNVKLCTGAVPAFYQPSNNVTIFRTALKGSGIKLTSQVHGALTEEQRGGKIPLGLNLRVPVRIKVASVKSWTVSVMVKCDITVDMLTENSSIISKDCDVNSVTLFSSHDRRRSEERKIRDLDAAKSKMRSSSRSPCAGPLPELKRPVPRCVSCGA</sequence>
<accession>A0A834YWJ5</accession>
<feature type="domain" description="Late embryogenesis abundant protein LEA-2 subgroup" evidence="6">
    <location>
        <begin position="113"/>
        <end position="216"/>
    </location>
</feature>
<dbReference type="PANTHER" id="PTHR31234:SF72">
    <property type="entry name" value="NDR1_HIN1-LIKE PROTEIN 6"/>
    <property type="match status" value="1"/>
</dbReference>
<proteinExistence type="predicted"/>
<dbReference type="PANTHER" id="PTHR31234">
    <property type="entry name" value="LATE EMBRYOGENESIS ABUNDANT (LEA) HYDROXYPROLINE-RICH GLYCOPROTEIN FAMILY"/>
    <property type="match status" value="1"/>
</dbReference>
<evidence type="ECO:0000313" key="7">
    <source>
        <dbReference type="EMBL" id="KAF8395607.1"/>
    </source>
</evidence>
<evidence type="ECO:0000256" key="4">
    <source>
        <dbReference type="ARBA" id="ARBA00023136"/>
    </source>
</evidence>
<dbReference type="GO" id="GO:0005886">
    <property type="term" value="C:plasma membrane"/>
    <property type="evidence" value="ECO:0007669"/>
    <property type="project" value="TreeGrafter"/>
</dbReference>
<dbReference type="InterPro" id="IPR004864">
    <property type="entry name" value="LEA_2"/>
</dbReference>
<dbReference type="Pfam" id="PF03168">
    <property type="entry name" value="LEA_2"/>
    <property type="match status" value="1"/>
</dbReference>
<keyword evidence="8" id="KW-1185">Reference proteome</keyword>
<keyword evidence="2" id="KW-0812">Transmembrane</keyword>
<organism evidence="7 8">
    <name type="scientific">Tetracentron sinense</name>
    <name type="common">Spur-leaf</name>
    <dbReference type="NCBI Taxonomy" id="13715"/>
    <lineage>
        <taxon>Eukaryota</taxon>
        <taxon>Viridiplantae</taxon>
        <taxon>Streptophyta</taxon>
        <taxon>Embryophyta</taxon>
        <taxon>Tracheophyta</taxon>
        <taxon>Spermatophyta</taxon>
        <taxon>Magnoliopsida</taxon>
        <taxon>Trochodendrales</taxon>
        <taxon>Trochodendraceae</taxon>
        <taxon>Tetracentron</taxon>
    </lineage>
</organism>
<dbReference type="InterPro" id="IPR044839">
    <property type="entry name" value="NDR1-like"/>
</dbReference>
<dbReference type="GO" id="GO:0098542">
    <property type="term" value="P:defense response to other organism"/>
    <property type="evidence" value="ECO:0007669"/>
    <property type="project" value="InterPro"/>
</dbReference>
<evidence type="ECO:0000256" key="1">
    <source>
        <dbReference type="ARBA" id="ARBA00004167"/>
    </source>
</evidence>
<comment type="caution">
    <text evidence="7">The sequence shown here is derived from an EMBL/GenBank/DDBJ whole genome shotgun (WGS) entry which is preliminary data.</text>
</comment>
<dbReference type="Proteomes" id="UP000655225">
    <property type="component" value="Unassembled WGS sequence"/>
</dbReference>
<comment type="subcellular location">
    <subcellularLocation>
        <location evidence="1">Membrane</location>
        <topology evidence="1">Single-pass membrane protein</topology>
    </subcellularLocation>
</comment>
<feature type="region of interest" description="Disordered" evidence="5">
    <location>
        <begin position="252"/>
        <end position="281"/>
    </location>
</feature>
<feature type="compositionally biased region" description="Low complexity" evidence="5">
    <location>
        <begin position="46"/>
        <end position="55"/>
    </location>
</feature>
<keyword evidence="4" id="KW-0472">Membrane</keyword>
<evidence type="ECO:0000313" key="8">
    <source>
        <dbReference type="Proteomes" id="UP000655225"/>
    </source>
</evidence>
<gene>
    <name evidence="7" type="ORF">HHK36_019557</name>
</gene>
<protein>
    <recommendedName>
        <fullName evidence="6">Late embryogenesis abundant protein LEA-2 subgroup domain-containing protein</fullName>
    </recommendedName>
</protein>
<evidence type="ECO:0000256" key="3">
    <source>
        <dbReference type="ARBA" id="ARBA00022989"/>
    </source>
</evidence>
<reference evidence="7 8" key="1">
    <citation type="submission" date="2020-04" db="EMBL/GenBank/DDBJ databases">
        <title>Plant Genome Project.</title>
        <authorList>
            <person name="Zhang R.-G."/>
        </authorList>
    </citation>
    <scope>NUCLEOTIDE SEQUENCE [LARGE SCALE GENOMIC DNA]</scope>
    <source>
        <strain evidence="7">YNK0</strain>
        <tissue evidence="7">Leaf</tissue>
    </source>
</reference>
<feature type="compositionally biased region" description="Basic and acidic residues" evidence="5">
    <location>
        <begin position="252"/>
        <end position="262"/>
    </location>
</feature>
<feature type="region of interest" description="Disordered" evidence="5">
    <location>
        <begin position="1"/>
        <end position="68"/>
    </location>
</feature>